<evidence type="ECO:0000256" key="1">
    <source>
        <dbReference type="ARBA" id="ARBA00004613"/>
    </source>
</evidence>
<dbReference type="Gene3D" id="3.30.350.10">
    <property type="entry name" value="Subtilisin inhibitor-like"/>
    <property type="match status" value="1"/>
</dbReference>
<dbReference type="InterPro" id="IPR036819">
    <property type="entry name" value="Subtilisin_inhibitor-like_sf"/>
</dbReference>
<keyword evidence="3" id="KW-0964">Secreted</keyword>
<keyword evidence="5" id="KW-0722">Serine protease inhibitor</keyword>
<organism evidence="10 11">
    <name type="scientific">Nocardiopsis flavescens</name>
    <dbReference type="NCBI Taxonomy" id="758803"/>
    <lineage>
        <taxon>Bacteria</taxon>
        <taxon>Bacillati</taxon>
        <taxon>Actinomycetota</taxon>
        <taxon>Actinomycetes</taxon>
        <taxon>Streptosporangiales</taxon>
        <taxon>Nocardiopsidaceae</taxon>
        <taxon>Nocardiopsis</taxon>
    </lineage>
</organism>
<proteinExistence type="inferred from homology"/>
<dbReference type="GO" id="GO:0004867">
    <property type="term" value="F:serine-type endopeptidase inhibitor activity"/>
    <property type="evidence" value="ECO:0007669"/>
    <property type="project" value="UniProtKB-KW"/>
</dbReference>
<evidence type="ECO:0000313" key="11">
    <source>
        <dbReference type="Proteomes" id="UP000184452"/>
    </source>
</evidence>
<feature type="signal peptide" evidence="8">
    <location>
        <begin position="1"/>
        <end position="26"/>
    </location>
</feature>
<dbReference type="AlphaFoldDB" id="A0A1M6RQ36"/>
<evidence type="ECO:0000256" key="2">
    <source>
        <dbReference type="ARBA" id="ARBA00010472"/>
    </source>
</evidence>
<evidence type="ECO:0000256" key="7">
    <source>
        <dbReference type="SAM" id="MobiDB-lite"/>
    </source>
</evidence>
<dbReference type="PROSITE" id="PS51257">
    <property type="entry name" value="PROKAR_LIPOPROTEIN"/>
    <property type="match status" value="1"/>
</dbReference>
<dbReference type="GO" id="GO:0005576">
    <property type="term" value="C:extracellular region"/>
    <property type="evidence" value="ECO:0007669"/>
    <property type="project" value="UniProtKB-SubCell"/>
</dbReference>
<evidence type="ECO:0000256" key="4">
    <source>
        <dbReference type="ARBA" id="ARBA00022690"/>
    </source>
</evidence>
<feature type="chain" id="PRO_5013246301" evidence="8">
    <location>
        <begin position="27"/>
        <end position="189"/>
    </location>
</feature>
<comment type="similarity">
    <text evidence="2">Belongs to the protease inhibitor I16 (SSI) family.</text>
</comment>
<gene>
    <name evidence="10" type="ORF">SAMN05421803_11828</name>
</gene>
<dbReference type="EMBL" id="FQZK01000018">
    <property type="protein sequence ID" value="SHK34602.1"/>
    <property type="molecule type" value="Genomic_DNA"/>
</dbReference>
<feature type="compositionally biased region" description="Low complexity" evidence="7">
    <location>
        <begin position="43"/>
        <end position="65"/>
    </location>
</feature>
<sequence>MTRRRPSVMAQHTFATALPTRLAALAALGLLLTACGNEPTEVGAPAPGSDESSSSAPDQDAPSAEEGTESPGEAPGGDSTTELTIERSLDDDEGLTPESGFEEGTWTLTCDPAGGDHPDPEAACARIAEVGTEPFLLDTTDMMCTMQVGGPEVVRVTGRIGDTEIDTEFNKRNGCEIERFAEAGAVITP</sequence>
<dbReference type="Pfam" id="PF00720">
    <property type="entry name" value="SSI"/>
    <property type="match status" value="1"/>
</dbReference>
<feature type="region of interest" description="Disordered" evidence="7">
    <location>
        <begin position="37"/>
        <end position="104"/>
    </location>
</feature>
<evidence type="ECO:0000313" key="10">
    <source>
        <dbReference type="EMBL" id="SHK34602.1"/>
    </source>
</evidence>
<evidence type="ECO:0000256" key="6">
    <source>
        <dbReference type="ARBA" id="ARBA00023157"/>
    </source>
</evidence>
<reference evidence="10 11" key="1">
    <citation type="submission" date="2016-11" db="EMBL/GenBank/DDBJ databases">
        <authorList>
            <person name="Jaros S."/>
            <person name="Januszkiewicz K."/>
            <person name="Wedrychowicz H."/>
        </authorList>
    </citation>
    <scope>NUCLEOTIDE SEQUENCE [LARGE SCALE GENOMIC DNA]</scope>
    <source>
        <strain evidence="10 11">CGMCC 4.5723</strain>
    </source>
</reference>
<keyword evidence="6" id="KW-1015">Disulfide bond</keyword>
<evidence type="ECO:0000256" key="5">
    <source>
        <dbReference type="ARBA" id="ARBA00022900"/>
    </source>
</evidence>
<keyword evidence="8" id="KW-0732">Signal</keyword>
<evidence type="ECO:0000256" key="8">
    <source>
        <dbReference type="SAM" id="SignalP"/>
    </source>
</evidence>
<feature type="domain" description="Subtilisin inhibitor" evidence="9">
    <location>
        <begin position="94"/>
        <end position="158"/>
    </location>
</feature>
<keyword evidence="4" id="KW-0646">Protease inhibitor</keyword>
<dbReference type="SUPFAM" id="SSF55399">
    <property type="entry name" value="Subtilisin inhibitor"/>
    <property type="match status" value="1"/>
</dbReference>
<comment type="subcellular location">
    <subcellularLocation>
        <location evidence="1">Secreted</location>
    </subcellularLocation>
</comment>
<keyword evidence="11" id="KW-1185">Reference proteome</keyword>
<dbReference type="InterPro" id="IPR023549">
    <property type="entry name" value="Subtilisin_inhibitor"/>
</dbReference>
<protein>
    <submittedName>
        <fullName evidence="10">Subtilisin inhibitor-like</fullName>
    </submittedName>
</protein>
<evidence type="ECO:0000256" key="3">
    <source>
        <dbReference type="ARBA" id="ARBA00022525"/>
    </source>
</evidence>
<dbReference type="STRING" id="758803.SAMN05421803_11828"/>
<evidence type="ECO:0000259" key="9">
    <source>
        <dbReference type="Pfam" id="PF00720"/>
    </source>
</evidence>
<accession>A0A1M6RQ36</accession>
<name>A0A1M6RQ36_9ACTN</name>
<dbReference type="Proteomes" id="UP000184452">
    <property type="component" value="Unassembled WGS sequence"/>
</dbReference>